<dbReference type="RefSeq" id="WP_274202855.1">
    <property type="nucleotide sequence ID" value="NZ_JAQZAO010000012.1"/>
</dbReference>
<dbReference type="Pfam" id="PF19850">
    <property type="entry name" value="DUF6325"/>
    <property type="match status" value="1"/>
</dbReference>
<name>A0ABT5SZL5_9PSEU</name>
<comment type="caution">
    <text evidence="1">The sequence shown here is derived from an EMBL/GenBank/DDBJ whole genome shotgun (WGS) entry which is preliminary data.</text>
</comment>
<reference evidence="1 2" key="1">
    <citation type="submission" date="2023-02" db="EMBL/GenBank/DDBJ databases">
        <title>Genome sequencing required for Actinomycetospora new species description.</title>
        <authorList>
            <person name="Saimee Y."/>
            <person name="Duangmal K."/>
        </authorList>
    </citation>
    <scope>NUCLEOTIDE SEQUENCE [LARGE SCALE GENOMIC DNA]</scope>
    <source>
        <strain evidence="1 2">DW7H6</strain>
    </source>
</reference>
<accession>A0ABT5SZL5</accession>
<dbReference type="Proteomes" id="UP001300763">
    <property type="component" value="Unassembled WGS sequence"/>
</dbReference>
<sequence>MDDQPPDTGPIDYLIVEFPPGAATGEGLPLLLDLVDRGLIRILDLVFLRKEDDRSVTRIEIADLDGDGSLDLALFHGAASGLLDEGDLAEAGSVLAPGATAVVLVYENVWAAPLASALRRGGAQLVAGGRIPVDLVMASLDAAPAAVGADGTG</sequence>
<protein>
    <submittedName>
        <fullName evidence="1">DUF6325 family protein</fullName>
    </submittedName>
</protein>
<proteinExistence type="predicted"/>
<keyword evidence="2" id="KW-1185">Reference proteome</keyword>
<dbReference type="EMBL" id="JAQZAO010000012">
    <property type="protein sequence ID" value="MDD7968321.1"/>
    <property type="molecule type" value="Genomic_DNA"/>
</dbReference>
<evidence type="ECO:0000313" key="1">
    <source>
        <dbReference type="EMBL" id="MDD7968321.1"/>
    </source>
</evidence>
<organism evidence="1 2">
    <name type="scientific">Actinomycetospora lemnae</name>
    <dbReference type="NCBI Taxonomy" id="3019891"/>
    <lineage>
        <taxon>Bacteria</taxon>
        <taxon>Bacillati</taxon>
        <taxon>Actinomycetota</taxon>
        <taxon>Actinomycetes</taxon>
        <taxon>Pseudonocardiales</taxon>
        <taxon>Pseudonocardiaceae</taxon>
        <taxon>Actinomycetospora</taxon>
    </lineage>
</organism>
<dbReference type="InterPro" id="IPR046288">
    <property type="entry name" value="DUF6325"/>
</dbReference>
<gene>
    <name evidence="1" type="ORF">PGB27_23505</name>
</gene>
<evidence type="ECO:0000313" key="2">
    <source>
        <dbReference type="Proteomes" id="UP001300763"/>
    </source>
</evidence>